<dbReference type="EMBL" id="JBHSBU010000001">
    <property type="protein sequence ID" value="MFC4157780.1"/>
    <property type="molecule type" value="Genomic_DNA"/>
</dbReference>
<proteinExistence type="predicted"/>
<evidence type="ECO:0000313" key="2">
    <source>
        <dbReference type="EMBL" id="MFC4157780.1"/>
    </source>
</evidence>
<accession>A0ABV8MLQ0</accession>
<comment type="caution">
    <text evidence="2">The sequence shown here is derived from an EMBL/GenBank/DDBJ whole genome shotgun (WGS) entry which is preliminary data.</text>
</comment>
<sequence>MNATDLWQSYQALKRHQPRLRARDAARELGVSEAELVAADPLAVTLFPKFAELLGALEPLGPVMTLTRNEAAVHEKTGIYGNVSIDGHIGLALNDEIDLRFFLSQWRYGFALRGERCSLQFFDRFGDAVHKVFLTGDSDQAAFEQLVAHYASQPAALSPDRERPQPSVVRDAEIDVAGFRAGWLALQDTHEFFPLLRRFGVAREQALRLAPDGLARPVGTDAVETMLREAAHTGLPIMAFVGSPGCIQIHTGPVKRIEPMGPWLNVLDPGFNLHLRMDLFARVWVVSKPTSDGMVTSLECFDEAGELIVQFFGARKPGKPELAAWTRLAHELANAEADDATLA</sequence>
<feature type="domain" description="Haemin-degrading HemS/ChuX" evidence="1">
    <location>
        <begin position="30"/>
        <end position="150"/>
    </location>
</feature>
<protein>
    <submittedName>
        <fullName evidence="2">Hemin-degrading factor</fullName>
    </submittedName>
</protein>
<dbReference type="SUPFAM" id="SSF144064">
    <property type="entry name" value="Heme iron utilization protein-like"/>
    <property type="match status" value="1"/>
</dbReference>
<dbReference type="InterPro" id="IPR053733">
    <property type="entry name" value="Heme_Transport_Util_sf"/>
</dbReference>
<dbReference type="Proteomes" id="UP001595791">
    <property type="component" value="Unassembled WGS sequence"/>
</dbReference>
<organism evidence="2 3">
    <name type="scientific">Chitinimonas lacunae</name>
    <dbReference type="NCBI Taxonomy" id="1963018"/>
    <lineage>
        <taxon>Bacteria</taxon>
        <taxon>Pseudomonadati</taxon>
        <taxon>Pseudomonadota</taxon>
        <taxon>Betaproteobacteria</taxon>
        <taxon>Neisseriales</taxon>
        <taxon>Chitinibacteraceae</taxon>
        <taxon>Chitinimonas</taxon>
    </lineage>
</organism>
<name>A0ABV8MLQ0_9NEIS</name>
<gene>
    <name evidence="2" type="ORF">ACFOW7_00280</name>
</gene>
<dbReference type="CDD" id="cd16830">
    <property type="entry name" value="HemS-like_N"/>
    <property type="match status" value="1"/>
</dbReference>
<dbReference type="Gene3D" id="3.40.1570.10">
    <property type="entry name" value="HemS/ChuS/ChuX like domains"/>
    <property type="match status" value="2"/>
</dbReference>
<feature type="domain" description="Haemin-degrading HemS/ChuX" evidence="1">
    <location>
        <begin position="200"/>
        <end position="332"/>
    </location>
</feature>
<evidence type="ECO:0000259" key="1">
    <source>
        <dbReference type="Pfam" id="PF05171"/>
    </source>
</evidence>
<dbReference type="InterPro" id="IPR007845">
    <property type="entry name" value="HemS/ChuX_dom"/>
</dbReference>
<dbReference type="CDD" id="cd16831">
    <property type="entry name" value="HemS-like_C"/>
    <property type="match status" value="1"/>
</dbReference>
<keyword evidence="3" id="KW-1185">Reference proteome</keyword>
<reference evidence="3" key="1">
    <citation type="journal article" date="2019" name="Int. J. Syst. Evol. Microbiol.">
        <title>The Global Catalogue of Microorganisms (GCM) 10K type strain sequencing project: providing services to taxonomists for standard genome sequencing and annotation.</title>
        <authorList>
            <consortium name="The Broad Institute Genomics Platform"/>
            <consortium name="The Broad Institute Genome Sequencing Center for Infectious Disease"/>
            <person name="Wu L."/>
            <person name="Ma J."/>
        </authorList>
    </citation>
    <scope>NUCLEOTIDE SEQUENCE [LARGE SCALE GENOMIC DNA]</scope>
    <source>
        <strain evidence="3">LMG 29894</strain>
    </source>
</reference>
<dbReference type="Pfam" id="PF05171">
    <property type="entry name" value="HemS"/>
    <property type="match status" value="2"/>
</dbReference>
<evidence type="ECO:0000313" key="3">
    <source>
        <dbReference type="Proteomes" id="UP001595791"/>
    </source>
</evidence>
<dbReference type="RefSeq" id="WP_378159776.1">
    <property type="nucleotide sequence ID" value="NZ_JBHSBU010000001.1"/>
</dbReference>